<sequence>MLSLFDMGYSAHYTEKSFIEEAKRLGFLGDNSGWCVTKLNSRQSYPRLHLLPASVTEDELRQSSGYRALGRFPAPVWRCPANGAVLARSAQPLVGHYTAALCAMAPEAAATKRPEYYTGTEIEYLGLPNIHAIRNSFAALRAALGAACCGRDGSLASVASNSFSSNSSASATTVTYSSYASVIMDLRQLWRPRQQKRCKPHPQHLWGNYSTVSLAPAPAAPVCTAPPTSTTSSGVSSATAAAAAAAAAAQNASFLSDIERAGLADIAELVLVSEGRSVLVHCSDAFRRFPPADQSEWFEFGHKFADRCSGRDANERLSSRDALLRRLAVHCYSGLFISFLSNGPAETRRCRFKKSRPDQLRQAQTGAEPIRTNQTRYLQERLDASSGRSCSEGAATAASDSQAVQDASSRCRSSACSSLSEPSMESAEL</sequence>
<dbReference type="GO" id="GO:0005737">
    <property type="term" value="C:cytoplasm"/>
    <property type="evidence" value="ECO:0007669"/>
    <property type="project" value="TreeGrafter"/>
</dbReference>
<organism evidence="4 5">
    <name type="scientific">Macrostomum lignano</name>
    <dbReference type="NCBI Taxonomy" id="282301"/>
    <lineage>
        <taxon>Eukaryota</taxon>
        <taxon>Metazoa</taxon>
        <taxon>Spiralia</taxon>
        <taxon>Lophotrochozoa</taxon>
        <taxon>Platyhelminthes</taxon>
        <taxon>Rhabditophora</taxon>
        <taxon>Macrostomorpha</taxon>
        <taxon>Macrostomida</taxon>
        <taxon>Macrostomidae</taxon>
        <taxon>Macrostomum</taxon>
    </lineage>
</organism>
<evidence type="ECO:0000313" key="4">
    <source>
        <dbReference type="Proteomes" id="UP000095280"/>
    </source>
</evidence>
<dbReference type="InterPro" id="IPR029021">
    <property type="entry name" value="Prot-tyrosine_phosphatase-like"/>
</dbReference>
<dbReference type="GO" id="GO:0010506">
    <property type="term" value="P:regulation of autophagy"/>
    <property type="evidence" value="ECO:0007669"/>
    <property type="project" value="TreeGrafter"/>
</dbReference>
<feature type="compositionally biased region" description="Low complexity" evidence="2">
    <location>
        <begin position="394"/>
        <end position="405"/>
    </location>
</feature>
<comment type="similarity">
    <text evidence="1">Belongs to the protein-tyrosine phosphatase family. Non-receptor class myotubularin subfamily.</text>
</comment>
<dbReference type="AlphaFoldDB" id="A0A1I8JR36"/>
<feature type="region of interest" description="Disordered" evidence="2">
    <location>
        <begin position="383"/>
        <end position="405"/>
    </location>
</feature>
<dbReference type="PANTHER" id="PTHR10807:SF75">
    <property type="entry name" value="PHOSPHATIDYLINOSITOL-3-PHOSPHATE PHOSPHATASE"/>
    <property type="match status" value="1"/>
</dbReference>
<evidence type="ECO:0000256" key="2">
    <source>
        <dbReference type="SAM" id="MobiDB-lite"/>
    </source>
</evidence>
<dbReference type="WBParaSite" id="snap_masked-unitig_32872-processed-gene-0.0-mRNA-1">
    <property type="protein sequence ID" value="snap_masked-unitig_32872-processed-gene-0.0-mRNA-1"/>
    <property type="gene ID" value="snap_masked-unitig_32872-processed-gene-0.0"/>
</dbReference>
<evidence type="ECO:0000313" key="5">
    <source>
        <dbReference type="WBParaSite" id="snap_masked-unitig_32872-processed-gene-0.0-mRNA-1"/>
    </source>
</evidence>
<proteinExistence type="inferred from homology"/>
<dbReference type="GO" id="GO:0004438">
    <property type="term" value="F:phosphatidylinositol-3-phosphate phosphatase activity"/>
    <property type="evidence" value="ECO:0007669"/>
    <property type="project" value="TreeGrafter"/>
</dbReference>
<dbReference type="InterPro" id="IPR010569">
    <property type="entry name" value="Myotubularin-like_Pase_dom"/>
</dbReference>
<dbReference type="InterPro" id="IPR030564">
    <property type="entry name" value="Myotubularin"/>
</dbReference>
<dbReference type="GO" id="GO:0052629">
    <property type="term" value="F:phosphatidylinositol-3,5-bisphosphate 3-phosphatase activity"/>
    <property type="evidence" value="ECO:0007669"/>
    <property type="project" value="TreeGrafter"/>
</dbReference>
<dbReference type="Proteomes" id="UP000095280">
    <property type="component" value="Unplaced"/>
</dbReference>
<keyword evidence="4" id="KW-1185">Reference proteome</keyword>
<dbReference type="GO" id="GO:0046856">
    <property type="term" value="P:phosphatidylinositol dephosphorylation"/>
    <property type="evidence" value="ECO:0007669"/>
    <property type="project" value="TreeGrafter"/>
</dbReference>
<protein>
    <submittedName>
        <fullName evidence="5">Myotubularin phosphatase domain-containing protein</fullName>
    </submittedName>
</protein>
<reference evidence="5" key="1">
    <citation type="submission" date="2016-11" db="UniProtKB">
        <authorList>
            <consortium name="WormBaseParasite"/>
        </authorList>
    </citation>
    <scope>IDENTIFICATION</scope>
</reference>
<dbReference type="Pfam" id="PF06602">
    <property type="entry name" value="Myotub-related"/>
    <property type="match status" value="1"/>
</dbReference>
<dbReference type="GO" id="GO:0016020">
    <property type="term" value="C:membrane"/>
    <property type="evidence" value="ECO:0007669"/>
    <property type="project" value="TreeGrafter"/>
</dbReference>
<evidence type="ECO:0000259" key="3">
    <source>
        <dbReference type="PROSITE" id="PS51339"/>
    </source>
</evidence>
<dbReference type="GO" id="GO:0019903">
    <property type="term" value="F:protein phosphatase binding"/>
    <property type="evidence" value="ECO:0007669"/>
    <property type="project" value="TreeGrafter"/>
</dbReference>
<accession>A0A1I8JR36</accession>
<evidence type="ECO:0000256" key="1">
    <source>
        <dbReference type="ARBA" id="ARBA00007471"/>
    </source>
</evidence>
<dbReference type="SUPFAM" id="SSF52799">
    <property type="entry name" value="(Phosphotyrosine protein) phosphatases II"/>
    <property type="match status" value="2"/>
</dbReference>
<dbReference type="PROSITE" id="PS51339">
    <property type="entry name" value="PPASE_MYOTUBULARIN"/>
    <property type="match status" value="1"/>
</dbReference>
<dbReference type="PANTHER" id="PTHR10807">
    <property type="entry name" value="MYOTUBULARIN-RELATED"/>
    <property type="match status" value="1"/>
</dbReference>
<feature type="domain" description="Myotubularin phosphatase" evidence="3">
    <location>
        <begin position="12"/>
        <end position="429"/>
    </location>
</feature>
<name>A0A1I8JR36_9PLAT</name>